<organism evidence="3 4">
    <name type="scientific">Sulfolobus acidocaldarius</name>
    <dbReference type="NCBI Taxonomy" id="2285"/>
    <lineage>
        <taxon>Archaea</taxon>
        <taxon>Thermoproteota</taxon>
        <taxon>Thermoprotei</taxon>
        <taxon>Sulfolobales</taxon>
        <taxon>Sulfolobaceae</taxon>
        <taxon>Sulfolobus</taxon>
    </lineage>
</organism>
<name>A0A0U3HB84_9CREN</name>
<evidence type="ECO:0000256" key="1">
    <source>
        <dbReference type="SAM" id="Phobius"/>
    </source>
</evidence>
<proteinExistence type="predicted"/>
<protein>
    <submittedName>
        <fullName evidence="3">Uncharacterized protein</fullName>
    </submittedName>
</protein>
<dbReference type="Proteomes" id="UP000065473">
    <property type="component" value="Chromosome"/>
</dbReference>
<dbReference type="OMA" id="FNLFEMI"/>
<dbReference type="EMBL" id="CP013694">
    <property type="protein sequence ID" value="ALU29495.1"/>
    <property type="molecule type" value="Genomic_DNA"/>
</dbReference>
<dbReference type="GeneID" id="14550639"/>
<dbReference type="PaxDb" id="1435377-SUSAZ_00525"/>
<reference evidence="4 5" key="1">
    <citation type="submission" date="2015-12" db="EMBL/GenBank/DDBJ databases">
        <title>A stable core within a dynamic pangenome in Sulfolobus acidocaldarius.</title>
        <authorList>
            <person name="Anderson R."/>
            <person name="Kouris A."/>
            <person name="Seward C."/>
            <person name="Campbell K."/>
            <person name="Whitaker R."/>
        </authorList>
    </citation>
    <scope>NUCLEOTIDE SEQUENCE [LARGE SCALE GENOMIC DNA]</scope>
    <source>
        <strain evidence="2 5">GG12-C01-09</strain>
        <strain evidence="3 4">NG05B_CO5_07</strain>
    </source>
</reference>
<dbReference type="RefSeq" id="WP_011277035.1">
    <property type="nucleotide sequence ID" value="NZ_BHWZ01000001.1"/>
</dbReference>
<feature type="transmembrane region" description="Helical" evidence="1">
    <location>
        <begin position="111"/>
        <end position="131"/>
    </location>
</feature>
<evidence type="ECO:0000313" key="5">
    <source>
        <dbReference type="Proteomes" id="UP000065473"/>
    </source>
</evidence>
<sequence>MAHRIKVLAKRLTNFVIGLVMFVTSLFLIINVHVGLFDAIYTLNPYPFYFLGVIVGVERIFYSITGSTKIFSLIVGEGEGFFSIALMGIFLVFITFGIYIAVYTIFYSNAITMLVNGLDGASFLLFSLIIFKSWYK</sequence>
<evidence type="ECO:0000313" key="3">
    <source>
        <dbReference type="EMBL" id="ALU32224.1"/>
    </source>
</evidence>
<keyword evidence="1" id="KW-1133">Transmembrane helix</keyword>
<dbReference type="Proteomes" id="UP000060043">
    <property type="component" value="Chromosome"/>
</dbReference>
<feature type="transmembrane region" description="Helical" evidence="1">
    <location>
        <begin position="46"/>
        <end position="64"/>
    </location>
</feature>
<dbReference type="OrthoDB" id="43706at2157"/>
<evidence type="ECO:0000313" key="2">
    <source>
        <dbReference type="EMBL" id="ALU29495.1"/>
    </source>
</evidence>
<dbReference type="AlphaFoldDB" id="A0A0U3HB84"/>
<evidence type="ECO:0000313" key="4">
    <source>
        <dbReference type="Proteomes" id="UP000060043"/>
    </source>
</evidence>
<dbReference type="EMBL" id="CP013695">
    <property type="protein sequence ID" value="ALU32224.1"/>
    <property type="molecule type" value="Genomic_DNA"/>
</dbReference>
<dbReference type="STRING" id="1435377.SUSAZ_00525"/>
<keyword evidence="1" id="KW-0472">Membrane</keyword>
<accession>A0A0U3HB84</accession>
<gene>
    <name evidence="2" type="ORF">ATY89_05730</name>
    <name evidence="3" type="ORF">ATZ20_08755</name>
</gene>
<keyword evidence="1" id="KW-0812">Transmembrane</keyword>
<feature type="transmembrane region" description="Helical" evidence="1">
    <location>
        <begin position="84"/>
        <end position="105"/>
    </location>
</feature>
<feature type="transmembrane region" description="Helical" evidence="1">
    <location>
        <begin position="12"/>
        <end position="34"/>
    </location>
</feature>